<dbReference type="PATRIC" id="fig|465721.4.peg.2426"/>
<evidence type="ECO:0000313" key="6">
    <source>
        <dbReference type="EMBL" id="AMN47689.1"/>
    </source>
</evidence>
<evidence type="ECO:0000313" key="7">
    <source>
        <dbReference type="Proteomes" id="UP000070250"/>
    </source>
</evidence>
<dbReference type="InterPro" id="IPR013785">
    <property type="entry name" value="Aldolase_TIM"/>
</dbReference>
<dbReference type="Pfam" id="PF03060">
    <property type="entry name" value="NMO"/>
    <property type="match status" value="1"/>
</dbReference>
<name>A0A127FDJ9_STEDE</name>
<gene>
    <name evidence="6" type="ORF">ACG33_11375</name>
</gene>
<evidence type="ECO:0000256" key="5">
    <source>
        <dbReference type="ARBA" id="ARBA00023033"/>
    </source>
</evidence>
<organism evidence="6 7">
    <name type="scientific">Steroidobacter denitrificans</name>
    <dbReference type="NCBI Taxonomy" id="465721"/>
    <lineage>
        <taxon>Bacteria</taxon>
        <taxon>Pseudomonadati</taxon>
        <taxon>Pseudomonadota</taxon>
        <taxon>Gammaproteobacteria</taxon>
        <taxon>Steroidobacterales</taxon>
        <taxon>Steroidobacteraceae</taxon>
        <taxon>Steroidobacter</taxon>
    </lineage>
</organism>
<dbReference type="SUPFAM" id="SSF51412">
    <property type="entry name" value="Inosine monophosphate dehydrogenase (IMPDH)"/>
    <property type="match status" value="1"/>
</dbReference>
<dbReference type="PANTHER" id="PTHR42747:SF4">
    <property type="entry name" value="BLR1330 PROTEIN"/>
    <property type="match status" value="1"/>
</dbReference>
<dbReference type="EMBL" id="CP011971">
    <property type="protein sequence ID" value="AMN47689.1"/>
    <property type="molecule type" value="Genomic_DNA"/>
</dbReference>
<keyword evidence="4 6" id="KW-0560">Oxidoreductase</keyword>
<dbReference type="EC" id="1.13.12.16" evidence="6"/>
<protein>
    <submittedName>
        <fullName evidence="6">Nitronate monooxygenase</fullName>
        <ecNumber evidence="6">1.13.12.16</ecNumber>
    </submittedName>
</protein>
<dbReference type="PANTHER" id="PTHR42747">
    <property type="entry name" value="NITRONATE MONOOXYGENASE-RELATED"/>
    <property type="match status" value="1"/>
</dbReference>
<dbReference type="AlphaFoldDB" id="A0A127FDJ9"/>
<comment type="similarity">
    <text evidence="1">Belongs to the nitronate monooxygenase family. NMO class I subfamily.</text>
</comment>
<keyword evidence="2" id="KW-0285">Flavoprotein</keyword>
<dbReference type="CDD" id="cd04730">
    <property type="entry name" value="NPD_like"/>
    <property type="match status" value="1"/>
</dbReference>
<dbReference type="STRING" id="465721.ACG33_11375"/>
<accession>A0A127FDJ9</accession>
<sequence length="329" mass="35236">MKRAFPFRLRLPIVAAPMFIITGPELVIAACKAGIIGAFPTMNCRTENELERWMSEIKIAVEHASASCAGYAVAPWAVNLVTHSTNTRLGEDLALVARYRPPIVITALGSPRPVMETVRNYGGIVIADVINISLARKAAEAGVDGIACVSAGAGGHTGHLSPFAFLSAVREFFDGWLTVGGGISDGAGVAGAIAAGADLIYMGTRFLATEECRAVPAYKRMVIECGPDDLIVSAAVTGTPGSWLKPSLKACGIDPDSLGGSRPRDYAPSDEAYKRWRDIWACGQGLQVIRSIEPVATVVDRLEREYAIARDRFYRLNGEIVIHDPNSHR</sequence>
<dbReference type="GO" id="GO:0018580">
    <property type="term" value="F:nitronate monooxygenase activity"/>
    <property type="evidence" value="ECO:0007669"/>
    <property type="project" value="UniProtKB-EC"/>
</dbReference>
<evidence type="ECO:0000256" key="2">
    <source>
        <dbReference type="ARBA" id="ARBA00022630"/>
    </source>
</evidence>
<evidence type="ECO:0000256" key="4">
    <source>
        <dbReference type="ARBA" id="ARBA00023002"/>
    </source>
</evidence>
<keyword evidence="7" id="KW-1185">Reference proteome</keyword>
<dbReference type="KEGG" id="sdf:ACG33_11375"/>
<keyword evidence="3" id="KW-0288">FMN</keyword>
<dbReference type="Proteomes" id="UP000070250">
    <property type="component" value="Chromosome"/>
</dbReference>
<proteinExistence type="inferred from homology"/>
<reference evidence="6 7" key="1">
    <citation type="submission" date="2015-06" db="EMBL/GenBank/DDBJ databases">
        <title>A Comprehensive Approach to Explore the Metabolic and Phylogenetic Diversity of Bacterial Steroid Degradation in the Environment: Testosterone as an Example.</title>
        <authorList>
            <person name="Yang F.-C."/>
            <person name="Chen Y.-L."/>
            <person name="Yu C.-P."/>
            <person name="Tang S.-L."/>
            <person name="Wang P.-H."/>
            <person name="Ismail W."/>
            <person name="Wang C.-H."/>
            <person name="Yang C.-Y."/>
            <person name="Chiang Y.-R."/>
        </authorList>
    </citation>
    <scope>NUCLEOTIDE SEQUENCE [LARGE SCALE GENOMIC DNA]</scope>
    <source>
        <strain evidence="6 7">DSM 18526</strain>
    </source>
</reference>
<keyword evidence="5 6" id="KW-0503">Monooxygenase</keyword>
<dbReference type="RefSeq" id="WP_066921291.1">
    <property type="nucleotide sequence ID" value="NZ_CP011971.1"/>
</dbReference>
<dbReference type="InterPro" id="IPR004136">
    <property type="entry name" value="NMO"/>
</dbReference>
<evidence type="ECO:0000256" key="3">
    <source>
        <dbReference type="ARBA" id="ARBA00022643"/>
    </source>
</evidence>
<dbReference type="OrthoDB" id="9778912at2"/>
<evidence type="ECO:0000256" key="1">
    <source>
        <dbReference type="ARBA" id="ARBA00009881"/>
    </source>
</evidence>
<dbReference type="Gene3D" id="3.20.20.70">
    <property type="entry name" value="Aldolase class I"/>
    <property type="match status" value="1"/>
</dbReference>